<evidence type="ECO:0000313" key="7">
    <source>
        <dbReference type="EMBL" id="KAJ3118766.1"/>
    </source>
</evidence>
<dbReference type="PROSITE" id="PS00478">
    <property type="entry name" value="LIM_DOMAIN_1"/>
    <property type="match status" value="1"/>
</dbReference>
<evidence type="ECO:0000259" key="6">
    <source>
        <dbReference type="PROSITE" id="PS50023"/>
    </source>
</evidence>
<dbReference type="Gene3D" id="2.10.110.10">
    <property type="entry name" value="Cysteine Rich Protein"/>
    <property type="match status" value="1"/>
</dbReference>
<evidence type="ECO:0000256" key="2">
    <source>
        <dbReference type="ARBA" id="ARBA00022833"/>
    </source>
</evidence>
<evidence type="ECO:0000256" key="3">
    <source>
        <dbReference type="ARBA" id="ARBA00023038"/>
    </source>
</evidence>
<gene>
    <name evidence="7" type="primary">CSRP1</name>
    <name evidence="7" type="ORF">HK100_000542</name>
</gene>
<keyword evidence="3 4" id="KW-0440">LIM domain</keyword>
<reference evidence="7" key="1">
    <citation type="submission" date="2020-05" db="EMBL/GenBank/DDBJ databases">
        <title>Phylogenomic resolution of chytrid fungi.</title>
        <authorList>
            <person name="Stajich J.E."/>
            <person name="Amses K."/>
            <person name="Simmons R."/>
            <person name="Seto K."/>
            <person name="Myers J."/>
            <person name="Bonds A."/>
            <person name="Quandt C.A."/>
            <person name="Barry K."/>
            <person name="Liu P."/>
            <person name="Grigoriev I."/>
            <person name="Longcore J.E."/>
            <person name="James T.Y."/>
        </authorList>
    </citation>
    <scope>NUCLEOTIDE SEQUENCE</scope>
    <source>
        <strain evidence="7">JEL0513</strain>
    </source>
</reference>
<keyword evidence="2 4" id="KW-0862">Zinc</keyword>
<dbReference type="SUPFAM" id="SSF57716">
    <property type="entry name" value="Glucocorticoid receptor-like (DNA-binding domain)"/>
    <property type="match status" value="1"/>
</dbReference>
<dbReference type="GO" id="GO:0046872">
    <property type="term" value="F:metal ion binding"/>
    <property type="evidence" value="ECO:0007669"/>
    <property type="project" value="UniProtKB-KW"/>
</dbReference>
<protein>
    <submittedName>
        <fullName evidence="7">Cysteine and glycine-rich protein 1</fullName>
    </submittedName>
</protein>
<sequence>MDTLITDDQRFFSKKVSSSLSNLTNSQETLQPTNQSNEPQSSQEQQSFSVANSPFKVAAAASASISEAKAKLASPAVAAGGCPRCGKQVYFAEQIFGPGGIKYHKLCFRCTDCGKGLCLTKQQNLV</sequence>
<dbReference type="PROSITE" id="PS50023">
    <property type="entry name" value="LIM_DOMAIN_2"/>
    <property type="match status" value="1"/>
</dbReference>
<evidence type="ECO:0000256" key="5">
    <source>
        <dbReference type="SAM" id="MobiDB-lite"/>
    </source>
</evidence>
<keyword evidence="1 4" id="KW-0479">Metal-binding</keyword>
<keyword evidence="8" id="KW-1185">Reference proteome</keyword>
<organism evidence="7 8">
    <name type="scientific">Physocladia obscura</name>
    <dbReference type="NCBI Taxonomy" id="109957"/>
    <lineage>
        <taxon>Eukaryota</taxon>
        <taxon>Fungi</taxon>
        <taxon>Fungi incertae sedis</taxon>
        <taxon>Chytridiomycota</taxon>
        <taxon>Chytridiomycota incertae sedis</taxon>
        <taxon>Chytridiomycetes</taxon>
        <taxon>Chytridiales</taxon>
        <taxon>Chytriomycetaceae</taxon>
        <taxon>Physocladia</taxon>
    </lineage>
</organism>
<evidence type="ECO:0000313" key="8">
    <source>
        <dbReference type="Proteomes" id="UP001211907"/>
    </source>
</evidence>
<feature type="region of interest" description="Disordered" evidence="5">
    <location>
        <begin position="23"/>
        <end position="49"/>
    </location>
</feature>
<dbReference type="Proteomes" id="UP001211907">
    <property type="component" value="Unassembled WGS sequence"/>
</dbReference>
<dbReference type="PANTHER" id="PTHR46074">
    <property type="entry name" value="CYSTEINE-RICH PROTEIN CRIP FAMILY MEMBER"/>
    <property type="match status" value="1"/>
</dbReference>
<dbReference type="EMBL" id="JADGJH010001109">
    <property type="protein sequence ID" value="KAJ3118766.1"/>
    <property type="molecule type" value="Genomic_DNA"/>
</dbReference>
<dbReference type="PANTHER" id="PTHR46074:SF5">
    <property type="entry name" value="LIM DOMAIN-CONTAINING PROTEIN C"/>
    <property type="match status" value="1"/>
</dbReference>
<dbReference type="AlphaFoldDB" id="A0AAD5T0S1"/>
<feature type="compositionally biased region" description="Low complexity" evidence="5">
    <location>
        <begin position="31"/>
        <end position="49"/>
    </location>
</feature>
<feature type="domain" description="LIM zinc-binding" evidence="6">
    <location>
        <begin position="80"/>
        <end position="126"/>
    </location>
</feature>
<dbReference type="InterPro" id="IPR001781">
    <property type="entry name" value="Znf_LIM"/>
</dbReference>
<comment type="caution">
    <text evidence="7">The sequence shown here is derived from an EMBL/GenBank/DDBJ whole genome shotgun (WGS) entry which is preliminary data.</text>
</comment>
<accession>A0AAD5T0S1</accession>
<name>A0AAD5T0S1_9FUNG</name>
<proteinExistence type="predicted"/>
<evidence type="ECO:0000256" key="4">
    <source>
        <dbReference type="PROSITE-ProRule" id="PRU00125"/>
    </source>
</evidence>
<dbReference type="Pfam" id="PF00412">
    <property type="entry name" value="LIM"/>
    <property type="match status" value="1"/>
</dbReference>
<evidence type="ECO:0000256" key="1">
    <source>
        <dbReference type="ARBA" id="ARBA00022723"/>
    </source>
</evidence>